<dbReference type="Gene3D" id="2.60.120.260">
    <property type="entry name" value="Galactose-binding domain-like"/>
    <property type="match status" value="1"/>
</dbReference>
<evidence type="ECO:0000313" key="5">
    <source>
        <dbReference type="EMBL" id="GAA2068701.1"/>
    </source>
</evidence>
<evidence type="ECO:0000256" key="1">
    <source>
        <dbReference type="ARBA" id="ARBA00022801"/>
    </source>
</evidence>
<dbReference type="Pfam" id="PF02129">
    <property type="entry name" value="Peptidase_S15"/>
    <property type="match status" value="1"/>
</dbReference>
<sequence length="673" mass="71181">MVVLVAAGLLVPAGAVAEEAPTGTGWQPRGEDFPGVVTTSDLRVPVSDGLELLADVRRPVDAEGRVVEEPLPVLLTITAYNKSILTTPFGSVLAGSDPDYLVKRGYVQVTVDARGTGTSPGVWDVFGAREQLDAKEIVEWAAQQPWSDGRVGMRGPSYMGISQLFAAGQRPEGLRAIFPQVPTAEVYRDVVASGGQLDAGFMPLWLGLVNLTGLYPATSGAVTPEEMFRTFTSRLTEGAPGSLSLLASAVTGGENAYDGPFYEERSPMLRSVPTIDVPTFLVGGHDDLFQRGTPEVFQALDDRGVDVKMILGPWNHLQASAGEGIEAAGYGSLGELQLRWFDKHVKQLPDPALDADIADFTLIELGSEQVVRRETYLGGQRARSFSLSGTSLPVLGGGRLTESPAGTGSSTILPVPVAGLCSRSTSQWTAGLPAALPITNPCDVDNRVNDLTGAVYDSDPLTEELAVLGPINARLHVSSTTGDGLLSVHVSRVTPDGRVRRLTGGWQVISLADLDESRSITVDGEIVRPWHPFTQESRRVRAPGEITPVDVEVFPTGARLFPGDRLRISVQSFDIPHLLPPLPQALGSLGVTTIHHGPEHDSRLILPVVGSGSDDAIVDAVRDALGGEVPDQGEQTSAEPTGTTPPAPPATAVPNSPLASLLRLLGLGSLLRL</sequence>
<feature type="domain" description="Xaa-Pro dipeptidyl-peptidase C-terminal" evidence="4">
    <location>
        <begin position="338"/>
        <end position="605"/>
    </location>
</feature>
<evidence type="ECO:0000259" key="4">
    <source>
        <dbReference type="SMART" id="SM00939"/>
    </source>
</evidence>
<gene>
    <name evidence="5" type="ORF">GCM10009821_00680</name>
</gene>
<dbReference type="InterPro" id="IPR005674">
    <property type="entry name" value="CocE/Ser_esterase"/>
</dbReference>
<dbReference type="SUPFAM" id="SSF49785">
    <property type="entry name" value="Galactose-binding domain-like"/>
    <property type="match status" value="1"/>
</dbReference>
<dbReference type="InterPro" id="IPR008979">
    <property type="entry name" value="Galactose-bd-like_sf"/>
</dbReference>
<comment type="caution">
    <text evidence="5">The sequence shown here is derived from an EMBL/GenBank/DDBJ whole genome shotgun (WGS) entry which is preliminary data.</text>
</comment>
<dbReference type="PANTHER" id="PTHR43056">
    <property type="entry name" value="PEPTIDASE S9 PROLYL OLIGOPEPTIDASE"/>
    <property type="match status" value="1"/>
</dbReference>
<feature type="signal peptide" evidence="3">
    <location>
        <begin position="1"/>
        <end position="17"/>
    </location>
</feature>
<dbReference type="NCBIfam" id="TIGR00976">
    <property type="entry name" value="CocE_NonD"/>
    <property type="match status" value="1"/>
</dbReference>
<evidence type="ECO:0000256" key="2">
    <source>
        <dbReference type="SAM" id="MobiDB-lite"/>
    </source>
</evidence>
<accession>A0ABN2VQ25</accession>
<dbReference type="InterPro" id="IPR013736">
    <property type="entry name" value="Xaa-Pro_dipept_C"/>
</dbReference>
<proteinExistence type="predicted"/>
<keyword evidence="6" id="KW-1185">Reference proteome</keyword>
<dbReference type="Gene3D" id="1.10.3020.10">
    <property type="entry name" value="alpha-amino acid ester hydrolase ( Helical cap domain)"/>
    <property type="match status" value="1"/>
</dbReference>
<dbReference type="Gene3D" id="3.40.50.1820">
    <property type="entry name" value="alpha/beta hydrolase"/>
    <property type="match status" value="1"/>
</dbReference>
<keyword evidence="1 5" id="KW-0378">Hydrolase</keyword>
<dbReference type="InterPro" id="IPR029058">
    <property type="entry name" value="AB_hydrolase_fold"/>
</dbReference>
<dbReference type="InterPro" id="IPR000383">
    <property type="entry name" value="Xaa-Pro-like_dom"/>
</dbReference>
<keyword evidence="3" id="KW-0732">Signal</keyword>
<reference evidence="5 6" key="1">
    <citation type="journal article" date="2019" name="Int. J. Syst. Evol. Microbiol.">
        <title>The Global Catalogue of Microorganisms (GCM) 10K type strain sequencing project: providing services to taxonomists for standard genome sequencing and annotation.</title>
        <authorList>
            <consortium name="The Broad Institute Genomics Platform"/>
            <consortium name="The Broad Institute Genome Sequencing Center for Infectious Disease"/>
            <person name="Wu L."/>
            <person name="Ma J."/>
        </authorList>
    </citation>
    <scope>NUCLEOTIDE SEQUENCE [LARGE SCALE GENOMIC DNA]</scope>
    <source>
        <strain evidence="5 6">JCM 15749</strain>
    </source>
</reference>
<dbReference type="GO" id="GO:0016787">
    <property type="term" value="F:hydrolase activity"/>
    <property type="evidence" value="ECO:0007669"/>
    <property type="project" value="UniProtKB-KW"/>
</dbReference>
<dbReference type="RefSeq" id="WP_344322951.1">
    <property type="nucleotide sequence ID" value="NZ_BAAAPY010000001.1"/>
</dbReference>
<evidence type="ECO:0000313" key="6">
    <source>
        <dbReference type="Proteomes" id="UP001501480"/>
    </source>
</evidence>
<organism evidence="5 6">
    <name type="scientific">Aeromicrobium halocynthiae</name>
    <dbReference type="NCBI Taxonomy" id="560557"/>
    <lineage>
        <taxon>Bacteria</taxon>
        <taxon>Bacillati</taxon>
        <taxon>Actinomycetota</taxon>
        <taxon>Actinomycetes</taxon>
        <taxon>Propionibacteriales</taxon>
        <taxon>Nocardioidaceae</taxon>
        <taxon>Aeromicrobium</taxon>
    </lineage>
</organism>
<dbReference type="SMART" id="SM00939">
    <property type="entry name" value="PepX_C"/>
    <property type="match status" value="1"/>
</dbReference>
<name>A0ABN2VQ25_9ACTN</name>
<dbReference type="EMBL" id="BAAAPY010000001">
    <property type="protein sequence ID" value="GAA2068701.1"/>
    <property type="molecule type" value="Genomic_DNA"/>
</dbReference>
<feature type="chain" id="PRO_5047473985" evidence="3">
    <location>
        <begin position="18"/>
        <end position="673"/>
    </location>
</feature>
<feature type="region of interest" description="Disordered" evidence="2">
    <location>
        <begin position="627"/>
        <end position="655"/>
    </location>
</feature>
<evidence type="ECO:0000256" key="3">
    <source>
        <dbReference type="SAM" id="SignalP"/>
    </source>
</evidence>
<dbReference type="InterPro" id="IPR050585">
    <property type="entry name" value="Xaa-Pro_dipeptidyl-ppase/CocE"/>
</dbReference>
<dbReference type="PANTHER" id="PTHR43056:SF10">
    <property type="entry name" value="COCE_NOND FAMILY, PUTATIVE (AFU_ORTHOLOGUE AFUA_7G00600)-RELATED"/>
    <property type="match status" value="1"/>
</dbReference>
<dbReference type="Proteomes" id="UP001501480">
    <property type="component" value="Unassembled WGS sequence"/>
</dbReference>
<protein>
    <submittedName>
        <fullName evidence="5">CocE/NonD family hydrolase</fullName>
    </submittedName>
</protein>
<dbReference type="Pfam" id="PF08530">
    <property type="entry name" value="PepX_C"/>
    <property type="match status" value="1"/>
</dbReference>
<dbReference type="SUPFAM" id="SSF53474">
    <property type="entry name" value="alpha/beta-Hydrolases"/>
    <property type="match status" value="1"/>
</dbReference>